<dbReference type="OrthoDB" id="5414888at2759"/>
<evidence type="ECO:0000259" key="6">
    <source>
        <dbReference type="Pfam" id="PF08625"/>
    </source>
</evidence>
<dbReference type="PANTHER" id="PTHR19854:SF15">
    <property type="entry name" value="TRANSDUCIN BETA-LIKE PROTEIN 3"/>
    <property type="match status" value="1"/>
</dbReference>
<feature type="repeat" description="WD" evidence="5">
    <location>
        <begin position="380"/>
        <end position="412"/>
    </location>
</feature>
<dbReference type="GO" id="GO:0000480">
    <property type="term" value="P:endonucleolytic cleavage in 5'-ETS of tricistronic rRNA transcript (SSU-rRNA, 5.8S rRNA, LSU-rRNA)"/>
    <property type="evidence" value="ECO:0007669"/>
    <property type="project" value="TreeGrafter"/>
</dbReference>
<organism evidence="7 8">
    <name type="scientific">Pararge aegeria aegeria</name>
    <dbReference type="NCBI Taxonomy" id="348720"/>
    <lineage>
        <taxon>Eukaryota</taxon>
        <taxon>Metazoa</taxon>
        <taxon>Ecdysozoa</taxon>
        <taxon>Arthropoda</taxon>
        <taxon>Hexapoda</taxon>
        <taxon>Insecta</taxon>
        <taxon>Pterygota</taxon>
        <taxon>Neoptera</taxon>
        <taxon>Endopterygota</taxon>
        <taxon>Lepidoptera</taxon>
        <taxon>Glossata</taxon>
        <taxon>Ditrysia</taxon>
        <taxon>Papilionoidea</taxon>
        <taxon>Nymphalidae</taxon>
        <taxon>Satyrinae</taxon>
        <taxon>Satyrini</taxon>
        <taxon>Parargina</taxon>
        <taxon>Pararge</taxon>
    </lineage>
</organism>
<dbReference type="PROSITE" id="PS50294">
    <property type="entry name" value="WD_REPEATS_REGION"/>
    <property type="match status" value="6"/>
</dbReference>
<keyword evidence="4" id="KW-0539">Nucleus</keyword>
<dbReference type="Pfam" id="PF08625">
    <property type="entry name" value="Utp13"/>
    <property type="match status" value="1"/>
</dbReference>
<dbReference type="PRINTS" id="PR00320">
    <property type="entry name" value="GPROTEINBRPT"/>
</dbReference>
<evidence type="ECO:0000256" key="2">
    <source>
        <dbReference type="ARBA" id="ARBA00022574"/>
    </source>
</evidence>
<comment type="subcellular location">
    <subcellularLocation>
        <location evidence="1">Nucleus</location>
        <location evidence="1">Nucleolus</location>
    </subcellularLocation>
</comment>
<keyword evidence="2 5" id="KW-0853">WD repeat</keyword>
<dbReference type="PANTHER" id="PTHR19854">
    <property type="entry name" value="TRANSDUCIN BETA-LIKE 3"/>
    <property type="match status" value="1"/>
</dbReference>
<evidence type="ECO:0000313" key="8">
    <source>
        <dbReference type="Proteomes" id="UP000838756"/>
    </source>
</evidence>
<dbReference type="SUPFAM" id="SSF50978">
    <property type="entry name" value="WD40 repeat-like"/>
    <property type="match status" value="2"/>
</dbReference>
<feature type="domain" description="U3 small nucleolar RNA-associated protein 13 C-terminal" evidence="6">
    <location>
        <begin position="655"/>
        <end position="786"/>
    </location>
</feature>
<reference evidence="7" key="1">
    <citation type="submission" date="2022-03" db="EMBL/GenBank/DDBJ databases">
        <authorList>
            <person name="Lindestad O."/>
        </authorList>
    </citation>
    <scope>NUCLEOTIDE SEQUENCE</scope>
</reference>
<evidence type="ECO:0000256" key="5">
    <source>
        <dbReference type="PROSITE-ProRule" id="PRU00221"/>
    </source>
</evidence>
<feature type="repeat" description="WD" evidence="5">
    <location>
        <begin position="477"/>
        <end position="508"/>
    </location>
</feature>
<name>A0A8S4RJN4_9NEOP</name>
<dbReference type="PROSITE" id="PS00678">
    <property type="entry name" value="WD_REPEATS_1"/>
    <property type="match status" value="2"/>
</dbReference>
<dbReference type="GO" id="GO:0000472">
    <property type="term" value="P:endonucleolytic cleavage to generate mature 5'-end of SSU-rRNA from (SSU-rRNA, 5.8S rRNA, LSU-rRNA)"/>
    <property type="evidence" value="ECO:0007669"/>
    <property type="project" value="TreeGrafter"/>
</dbReference>
<comment type="caution">
    <text evidence="7">The sequence shown here is derived from an EMBL/GenBank/DDBJ whole genome shotgun (WGS) entry which is preliminary data.</text>
</comment>
<dbReference type="InterPro" id="IPR020472">
    <property type="entry name" value="WD40_PAC1"/>
</dbReference>
<dbReference type="GO" id="GO:0032040">
    <property type="term" value="C:small-subunit processome"/>
    <property type="evidence" value="ECO:0007669"/>
    <property type="project" value="InterPro"/>
</dbReference>
<dbReference type="InterPro" id="IPR019775">
    <property type="entry name" value="WD40_repeat_CS"/>
</dbReference>
<dbReference type="SMART" id="SM00320">
    <property type="entry name" value="WD40"/>
    <property type="match status" value="12"/>
</dbReference>
<keyword evidence="3" id="KW-0677">Repeat</keyword>
<protein>
    <submittedName>
        <fullName evidence="7">Jg8544 protein</fullName>
    </submittedName>
</protein>
<dbReference type="InterPro" id="IPR015943">
    <property type="entry name" value="WD40/YVTN_repeat-like_dom_sf"/>
</dbReference>
<dbReference type="Proteomes" id="UP000838756">
    <property type="component" value="Unassembled WGS sequence"/>
</dbReference>
<proteinExistence type="predicted"/>
<keyword evidence="8" id="KW-1185">Reference proteome</keyword>
<feature type="repeat" description="WD" evidence="5">
    <location>
        <begin position="61"/>
        <end position="102"/>
    </location>
</feature>
<feature type="repeat" description="WD" evidence="5">
    <location>
        <begin position="560"/>
        <end position="601"/>
    </location>
</feature>
<evidence type="ECO:0000256" key="4">
    <source>
        <dbReference type="ARBA" id="ARBA00023242"/>
    </source>
</evidence>
<dbReference type="EMBL" id="CAKXAJ010025223">
    <property type="protein sequence ID" value="CAH2236785.1"/>
    <property type="molecule type" value="Genomic_DNA"/>
</dbReference>
<evidence type="ECO:0000256" key="3">
    <source>
        <dbReference type="ARBA" id="ARBA00022737"/>
    </source>
</evidence>
<evidence type="ECO:0000313" key="7">
    <source>
        <dbReference type="EMBL" id="CAH2236785.1"/>
    </source>
</evidence>
<dbReference type="InterPro" id="IPR036322">
    <property type="entry name" value="WD40_repeat_dom_sf"/>
</dbReference>
<dbReference type="PROSITE" id="PS50082">
    <property type="entry name" value="WD_REPEATS_2"/>
    <property type="match status" value="7"/>
</dbReference>
<accession>A0A8S4RJN4</accession>
<feature type="repeat" description="WD" evidence="5">
    <location>
        <begin position="104"/>
        <end position="145"/>
    </location>
</feature>
<sequence length="795" mass="88753">MANALKEVYEKTAEYEAFYTGGDIQWTTDGGHFLCQCDDVIKVIDVNTFCNILTIGDTLEERDGSDQIYTFKLSHDNQTVITAHKSGLIKLWDKETGKQVKVWRSGHKGAVAKLAFDSSDGNVASGGTDGNIRLWDITHYTCTSSLRGALGVFTVLKYHPDSSKQLVFGAADDTKIRSWDSKTGKDNLIYSGHFSKVTSLQFTSDSEYMISSGRDRVLILWKLGESKALRVIPVYESIETIILMPPSFKVPNFKKKLETEGIYVACAGEKGVVKIWNVLMSRLMFEQSNSLVSPATEEGGLAVTHLLYNEARNMLSVSTADHNIIIHDLETFTCVKQMIGFTDEILDIIFVGKDESHIIVATNSRDLKHYELGSMNCKLIKGHTDIVLALANFPTKPNVFVSSGKDNSVRIWVHDEQNEIKCFGVGVRHTGSVGSVFTSQTSNSFFASVSQDNCLKLWTVPVDQENNDQKMKSSHTELAHNMDINCVAISPNDKIIATGSQDKTAKLWTEDLSLLGILKGHRRGIWCVRFSSVDQVVLTSSADCTLKLWSIADLSCLKTFEGHESSVLKIEFLSKGQQIISSGADGLLKLWNIKNSECKMSLDNHDGKVWSLAVNKSESLIITGGSDSKLVTLKDVSMERRETLAKEREDLILQEQELVNLLHDKKLVKALKLALRMERPLHVLKIVNEVLKYGKDKLSETLKEINNTQKETLLRFATEWNTNNKNCHAAQFVFYILAPEIISGSLQVPSLASLVEGSLPYTERHFERLTNLLQDLNFISYTVNCMQPHAVKSVE</sequence>
<dbReference type="CDD" id="cd00200">
    <property type="entry name" value="WD40"/>
    <property type="match status" value="2"/>
</dbReference>
<feature type="repeat" description="WD" evidence="5">
    <location>
        <begin position="190"/>
        <end position="231"/>
    </location>
</feature>
<feature type="repeat" description="WD" evidence="5">
    <location>
        <begin position="518"/>
        <end position="559"/>
    </location>
</feature>
<dbReference type="Pfam" id="PF00400">
    <property type="entry name" value="WD40"/>
    <property type="match status" value="7"/>
</dbReference>
<dbReference type="AlphaFoldDB" id="A0A8S4RJN4"/>
<dbReference type="GO" id="GO:0030686">
    <property type="term" value="C:90S preribosome"/>
    <property type="evidence" value="ECO:0007669"/>
    <property type="project" value="TreeGrafter"/>
</dbReference>
<evidence type="ECO:0000256" key="1">
    <source>
        <dbReference type="ARBA" id="ARBA00004604"/>
    </source>
</evidence>
<dbReference type="InterPro" id="IPR013934">
    <property type="entry name" value="Utp13_C"/>
</dbReference>
<dbReference type="GO" id="GO:0034511">
    <property type="term" value="F:U3 snoRNA binding"/>
    <property type="evidence" value="ECO:0007669"/>
    <property type="project" value="TreeGrafter"/>
</dbReference>
<gene>
    <name evidence="7" type="primary">jg8544</name>
    <name evidence="7" type="ORF">PAEG_LOCUS14131</name>
</gene>
<dbReference type="Gene3D" id="2.130.10.10">
    <property type="entry name" value="YVTN repeat-like/Quinoprotein amine dehydrogenase"/>
    <property type="match status" value="4"/>
</dbReference>
<dbReference type="InterPro" id="IPR001680">
    <property type="entry name" value="WD40_rpt"/>
</dbReference>